<keyword evidence="1" id="KW-0812">Transmembrane</keyword>
<gene>
    <name evidence="4" type="ORF">KM92DES2_11704</name>
</gene>
<keyword evidence="1" id="KW-1133">Transmembrane helix</keyword>
<feature type="transmembrane region" description="Helical" evidence="1">
    <location>
        <begin position="38"/>
        <end position="56"/>
    </location>
</feature>
<sequence length="152" mass="16596">MCKSNQDILCGLCFLAISAAFAVQMQELEDVTRVFPAALLTVIALGGVWFVGKGIYLKRRDNTSCETEAVAWKKVAIIAAIALIYAVLLSILGFFVSTAAFIFCTSMILGDKNKGIGHLAKVSMLYSLIFCLLIWLSFVKLLNVPTPTGMFF</sequence>
<proteinExistence type="predicted"/>
<evidence type="ECO:0000313" key="4">
    <source>
        <dbReference type="EMBL" id="SBW02749.1"/>
    </source>
</evidence>
<feature type="domain" description="DUF1468" evidence="3">
    <location>
        <begin position="9"/>
        <end position="147"/>
    </location>
</feature>
<protein>
    <recommendedName>
        <fullName evidence="3">DUF1468 domain-containing protein</fullName>
    </recommendedName>
</protein>
<dbReference type="EMBL" id="FLUP01000001">
    <property type="protein sequence ID" value="SBW02749.1"/>
    <property type="molecule type" value="Genomic_DNA"/>
</dbReference>
<evidence type="ECO:0000256" key="1">
    <source>
        <dbReference type="SAM" id="Phobius"/>
    </source>
</evidence>
<feature type="signal peptide" evidence="2">
    <location>
        <begin position="1"/>
        <end position="22"/>
    </location>
</feature>
<keyword evidence="1" id="KW-0472">Membrane</keyword>
<accession>A0A212JTI6</accession>
<evidence type="ECO:0000256" key="2">
    <source>
        <dbReference type="SAM" id="SignalP"/>
    </source>
</evidence>
<feature type="transmembrane region" description="Helical" evidence="1">
    <location>
        <begin position="77"/>
        <end position="103"/>
    </location>
</feature>
<evidence type="ECO:0000259" key="3">
    <source>
        <dbReference type="Pfam" id="PF07331"/>
    </source>
</evidence>
<dbReference type="InterPro" id="IPR009936">
    <property type="entry name" value="DUF1468"/>
</dbReference>
<name>A0A212JTI6_9BACT</name>
<dbReference type="AlphaFoldDB" id="A0A212JTI6"/>
<keyword evidence="2" id="KW-0732">Signal</keyword>
<feature type="chain" id="PRO_5012781314" description="DUF1468 domain-containing protein" evidence="2">
    <location>
        <begin position="23"/>
        <end position="152"/>
    </location>
</feature>
<feature type="transmembrane region" description="Helical" evidence="1">
    <location>
        <begin position="123"/>
        <end position="142"/>
    </location>
</feature>
<organism evidence="4">
    <name type="scientific">uncultured Desulfovibrio sp</name>
    <dbReference type="NCBI Taxonomy" id="167968"/>
    <lineage>
        <taxon>Bacteria</taxon>
        <taxon>Pseudomonadati</taxon>
        <taxon>Thermodesulfobacteriota</taxon>
        <taxon>Desulfovibrionia</taxon>
        <taxon>Desulfovibrionales</taxon>
        <taxon>Desulfovibrionaceae</taxon>
        <taxon>Desulfovibrio</taxon>
        <taxon>environmental samples</taxon>
    </lineage>
</organism>
<reference evidence="4" key="1">
    <citation type="submission" date="2016-04" db="EMBL/GenBank/DDBJ databases">
        <authorList>
            <person name="Evans L.H."/>
            <person name="Alamgir A."/>
            <person name="Owens N."/>
            <person name="Weber N.D."/>
            <person name="Virtaneva K."/>
            <person name="Barbian K."/>
            <person name="Babar A."/>
            <person name="Rosenke K."/>
        </authorList>
    </citation>
    <scope>NUCLEOTIDE SEQUENCE</scope>
    <source>
        <strain evidence="4">92-2</strain>
    </source>
</reference>
<dbReference type="Pfam" id="PF07331">
    <property type="entry name" value="TctB"/>
    <property type="match status" value="1"/>
</dbReference>